<proteinExistence type="predicted"/>
<dbReference type="GO" id="GO:0004672">
    <property type="term" value="F:protein kinase activity"/>
    <property type="evidence" value="ECO:0007669"/>
    <property type="project" value="UniProtKB-ARBA"/>
</dbReference>
<dbReference type="InterPro" id="IPR008207">
    <property type="entry name" value="Sig_transdc_His_kin_Hpt_dom"/>
</dbReference>
<reference evidence="5" key="1">
    <citation type="submission" date="2016-10" db="EMBL/GenBank/DDBJ databases">
        <authorList>
            <person name="Varghese N."/>
            <person name="Submissions S."/>
        </authorList>
    </citation>
    <scope>NUCLEOTIDE SEQUENCE [LARGE SCALE GENOMIC DNA]</scope>
    <source>
        <strain evidence="5">DSM 28453</strain>
    </source>
</reference>
<accession>A0A1I4GW46</accession>
<evidence type="ECO:0000256" key="2">
    <source>
        <dbReference type="PROSITE-ProRule" id="PRU00110"/>
    </source>
</evidence>
<dbReference type="GO" id="GO:0000160">
    <property type="term" value="P:phosphorelay signal transduction system"/>
    <property type="evidence" value="ECO:0007669"/>
    <property type="project" value="UniProtKB-KW"/>
</dbReference>
<keyword evidence="2" id="KW-0597">Phosphoprotein</keyword>
<organism evidence="4 5">
    <name type="scientific">Shimia haliotis</name>
    <dbReference type="NCBI Taxonomy" id="1280847"/>
    <lineage>
        <taxon>Bacteria</taxon>
        <taxon>Pseudomonadati</taxon>
        <taxon>Pseudomonadota</taxon>
        <taxon>Alphaproteobacteria</taxon>
        <taxon>Rhodobacterales</taxon>
        <taxon>Roseobacteraceae</taxon>
    </lineage>
</organism>
<evidence type="ECO:0000313" key="4">
    <source>
        <dbReference type="EMBL" id="SFL34185.1"/>
    </source>
</evidence>
<protein>
    <submittedName>
        <fullName evidence="4">Hpt domain-containing protein</fullName>
    </submittedName>
</protein>
<dbReference type="Gene3D" id="1.20.120.160">
    <property type="entry name" value="HPT domain"/>
    <property type="match status" value="1"/>
</dbReference>
<gene>
    <name evidence="4" type="ORF">SAMN04488036_11034</name>
</gene>
<dbReference type="STRING" id="1280847.SAMN04488036_11034"/>
<keyword evidence="1" id="KW-0902">Two-component regulatory system</keyword>
<evidence type="ECO:0000313" key="5">
    <source>
        <dbReference type="Proteomes" id="UP000198851"/>
    </source>
</evidence>
<dbReference type="OrthoDB" id="7860224at2"/>
<dbReference type="Proteomes" id="UP000198851">
    <property type="component" value="Unassembled WGS sequence"/>
</dbReference>
<sequence>MFPLEHQDKFAKLRAHFVQTLPAREAEIEELVTALMEHGPSRKVYENLFIATHKLAGISATYGMAALGSRAEQAEALIDSARKNRPDEEQFYAILAATDVLTEEIRRIAEID</sequence>
<dbReference type="SUPFAM" id="SSF47226">
    <property type="entry name" value="Histidine-containing phosphotransfer domain, HPT domain"/>
    <property type="match status" value="1"/>
</dbReference>
<dbReference type="EMBL" id="FOSZ01000010">
    <property type="protein sequence ID" value="SFL34185.1"/>
    <property type="molecule type" value="Genomic_DNA"/>
</dbReference>
<keyword evidence="5" id="KW-1185">Reference proteome</keyword>
<dbReference type="AlphaFoldDB" id="A0A1I4GW46"/>
<dbReference type="InterPro" id="IPR036641">
    <property type="entry name" value="HPT_dom_sf"/>
</dbReference>
<dbReference type="PROSITE" id="PS50894">
    <property type="entry name" value="HPT"/>
    <property type="match status" value="1"/>
</dbReference>
<feature type="domain" description="HPt" evidence="3">
    <location>
        <begin position="6"/>
        <end position="112"/>
    </location>
</feature>
<dbReference type="RefSeq" id="WP_093325716.1">
    <property type="nucleotide sequence ID" value="NZ_FOSZ01000010.1"/>
</dbReference>
<evidence type="ECO:0000259" key="3">
    <source>
        <dbReference type="PROSITE" id="PS50894"/>
    </source>
</evidence>
<dbReference type="Pfam" id="PF01627">
    <property type="entry name" value="Hpt"/>
    <property type="match status" value="1"/>
</dbReference>
<name>A0A1I4GW46_9RHOB</name>
<evidence type="ECO:0000256" key="1">
    <source>
        <dbReference type="ARBA" id="ARBA00023012"/>
    </source>
</evidence>
<feature type="modified residue" description="Phosphohistidine" evidence="2">
    <location>
        <position position="53"/>
    </location>
</feature>